<dbReference type="AlphaFoldDB" id="A0A0L0NDD8"/>
<dbReference type="InterPro" id="IPR029045">
    <property type="entry name" value="ClpP/crotonase-like_dom_sf"/>
</dbReference>
<dbReference type="PANTHER" id="PTHR43802:SF1">
    <property type="entry name" value="IP11341P-RELATED"/>
    <property type="match status" value="1"/>
</dbReference>
<gene>
    <name evidence="3" type="ORF">TOPH_03157</name>
</gene>
<feature type="region of interest" description="Disordered" evidence="2">
    <location>
        <begin position="80"/>
        <end position="100"/>
    </location>
</feature>
<dbReference type="SUPFAM" id="SSF52096">
    <property type="entry name" value="ClpP/crotonase"/>
    <property type="match status" value="1"/>
</dbReference>
<evidence type="ECO:0000256" key="1">
    <source>
        <dbReference type="ARBA" id="ARBA00005254"/>
    </source>
</evidence>
<dbReference type="Proteomes" id="UP000036947">
    <property type="component" value="Unassembled WGS sequence"/>
</dbReference>
<dbReference type="PANTHER" id="PTHR43802">
    <property type="entry name" value="ENOYL-COA HYDRATASE"/>
    <property type="match status" value="1"/>
</dbReference>
<evidence type="ECO:0000313" key="4">
    <source>
        <dbReference type="Proteomes" id="UP000036947"/>
    </source>
</evidence>
<comment type="caution">
    <text evidence="3">The sequence shown here is derived from an EMBL/GenBank/DDBJ whole genome shotgun (WGS) entry which is preliminary data.</text>
</comment>
<dbReference type="EMBL" id="LFRF01000006">
    <property type="protein sequence ID" value="KND92197.1"/>
    <property type="molecule type" value="Genomic_DNA"/>
</dbReference>
<evidence type="ECO:0000313" key="3">
    <source>
        <dbReference type="EMBL" id="KND92197.1"/>
    </source>
</evidence>
<comment type="similarity">
    <text evidence="1">Belongs to the enoyl-CoA hydratase/isomerase family.</text>
</comment>
<keyword evidence="4" id="KW-1185">Reference proteome</keyword>
<dbReference type="Gene3D" id="3.90.226.10">
    <property type="entry name" value="2-enoyl-CoA Hydratase, Chain A, domain 1"/>
    <property type="match status" value="1"/>
</dbReference>
<protein>
    <recommendedName>
        <fullName evidence="5">Enoyl-CoA hydratase</fullName>
    </recommendedName>
</protein>
<evidence type="ECO:0008006" key="5">
    <source>
        <dbReference type="Google" id="ProtNLM"/>
    </source>
</evidence>
<reference evidence="3 4" key="1">
    <citation type="journal article" date="2015" name="BMC Genomics">
        <title>The genome of the truffle-parasite Tolypocladium ophioglossoides and the evolution of antifungal peptaibiotics.</title>
        <authorList>
            <person name="Quandt C.A."/>
            <person name="Bushley K.E."/>
            <person name="Spatafora J.W."/>
        </authorList>
    </citation>
    <scope>NUCLEOTIDE SEQUENCE [LARGE SCALE GENOMIC DNA]</scope>
    <source>
        <strain evidence="3 4">CBS 100239</strain>
    </source>
</reference>
<sequence>MVDNEPRAVRVSKTADGITTITLDRQHRKNAVNPAAAKKLAAAFTAFEQDPDQKVCVFHGANGAFCAGFDLHDLAKPGSGAPEHAEYTEYVTDADKHRQG</sequence>
<feature type="compositionally biased region" description="Basic and acidic residues" evidence="2">
    <location>
        <begin position="83"/>
        <end position="100"/>
    </location>
</feature>
<proteinExistence type="inferred from homology"/>
<accession>A0A0L0NDD8</accession>
<dbReference type="STRING" id="1163406.A0A0L0NDD8"/>
<dbReference type="OrthoDB" id="2018133at2759"/>
<evidence type="ECO:0000256" key="2">
    <source>
        <dbReference type="SAM" id="MobiDB-lite"/>
    </source>
</evidence>
<name>A0A0L0NDD8_TOLOC</name>
<dbReference type="Pfam" id="PF00378">
    <property type="entry name" value="ECH_1"/>
    <property type="match status" value="1"/>
</dbReference>
<organism evidence="3 4">
    <name type="scientific">Tolypocladium ophioglossoides (strain CBS 100239)</name>
    <name type="common">Snaketongue truffleclub</name>
    <name type="synonym">Elaphocordyceps ophioglossoides</name>
    <dbReference type="NCBI Taxonomy" id="1163406"/>
    <lineage>
        <taxon>Eukaryota</taxon>
        <taxon>Fungi</taxon>
        <taxon>Dikarya</taxon>
        <taxon>Ascomycota</taxon>
        <taxon>Pezizomycotina</taxon>
        <taxon>Sordariomycetes</taxon>
        <taxon>Hypocreomycetidae</taxon>
        <taxon>Hypocreales</taxon>
        <taxon>Ophiocordycipitaceae</taxon>
        <taxon>Tolypocladium</taxon>
    </lineage>
</organism>
<dbReference type="InterPro" id="IPR001753">
    <property type="entry name" value="Enoyl-CoA_hydra/iso"/>
</dbReference>